<dbReference type="OrthoDB" id="7210535at2"/>
<proteinExistence type="predicted"/>
<protein>
    <submittedName>
        <fullName evidence="1">Uncharacterized protein</fullName>
    </submittedName>
</protein>
<dbReference type="AlphaFoldDB" id="A0A2D2B015"/>
<dbReference type="KEGG" id="cmb:CSW64_14875"/>
<name>A0A2D2B015_9CAUL</name>
<dbReference type="PROSITE" id="PS51257">
    <property type="entry name" value="PROKAR_LIPOPROTEIN"/>
    <property type="match status" value="1"/>
</dbReference>
<sequence>MRRLVLVLPVLSLLAACDPAPKGTDLAKLDTEVAGAVGDPSTCVLLVEKGTAKVVYRYGTHANCGRPLPSCNTPGSLNADELAKLAAKGDERTISCDSGEDRVAWASGAVPKSPGAQHGDLAYAALMVGPGVLPGREIKIRLEAALVRAGM</sequence>
<evidence type="ECO:0000313" key="1">
    <source>
        <dbReference type="EMBL" id="ATQ43590.1"/>
    </source>
</evidence>
<dbReference type="Proteomes" id="UP000228945">
    <property type="component" value="Chromosome"/>
</dbReference>
<gene>
    <name evidence="1" type="ORF">CSW64_14875</name>
</gene>
<reference evidence="1 2" key="1">
    <citation type="submission" date="2017-10" db="EMBL/GenBank/DDBJ databases">
        <title>Genome sequence of Caulobacter mirabilis FWC38.</title>
        <authorList>
            <person name="Fiebig A."/>
            <person name="Crosson S."/>
        </authorList>
    </citation>
    <scope>NUCLEOTIDE SEQUENCE [LARGE SCALE GENOMIC DNA]</scope>
    <source>
        <strain evidence="1 2">FWC 38</strain>
    </source>
</reference>
<accession>A0A2D2B015</accession>
<evidence type="ECO:0000313" key="2">
    <source>
        <dbReference type="Proteomes" id="UP000228945"/>
    </source>
</evidence>
<dbReference type="RefSeq" id="WP_099622839.1">
    <property type="nucleotide sequence ID" value="NZ_CP024201.1"/>
</dbReference>
<keyword evidence="2" id="KW-1185">Reference proteome</keyword>
<organism evidence="1 2">
    <name type="scientific">Caulobacter mirabilis</name>
    <dbReference type="NCBI Taxonomy" id="69666"/>
    <lineage>
        <taxon>Bacteria</taxon>
        <taxon>Pseudomonadati</taxon>
        <taxon>Pseudomonadota</taxon>
        <taxon>Alphaproteobacteria</taxon>
        <taxon>Caulobacterales</taxon>
        <taxon>Caulobacteraceae</taxon>
        <taxon>Caulobacter</taxon>
    </lineage>
</organism>
<dbReference type="EMBL" id="CP024201">
    <property type="protein sequence ID" value="ATQ43590.1"/>
    <property type="molecule type" value="Genomic_DNA"/>
</dbReference>